<comment type="similarity">
    <text evidence="7">Belongs to the class-III pyridoxal-phosphate-dependent aminotransferase family.</text>
</comment>
<sequence>MKAEEWIELEHMVHLQTYKRYPVVLASGEGVYLKDIEDRKYLDFIGGISVCSLGHSHPEIAEILHKQAHTLIHASNLFYHPNQILLAKKLVDISGLGKVFFCNSGAEANEGALKIARAYHFSKGNPEKNKFLAFEGSFHGRTFGALSVTGQEKYQEPFRPLVPGVVFGPMNDLDKFLDILENEENLAAIIMETMPVEGMGVFVLPKKFLKRVREICDQRDILLILDEVQAGIARTGKMFCYEHYEITPDIVSLAKGLGTGVPIGAVLAKDSVASHLKHGQHATTFGGSPLICSVGLKVFEIIERDKIVEHVAKLGKLADEVFDKWLKEGLLKDYRGMGLLWGIDPVKKTEEVFNRAFELGLLVNMLGTNTLRIAPPLIISNEEFEKGLNILELALK</sequence>
<organism evidence="8 9">
    <name type="scientific">Thermodesulfobium narugense DSM 14796</name>
    <dbReference type="NCBI Taxonomy" id="747365"/>
    <lineage>
        <taxon>Bacteria</taxon>
        <taxon>Pseudomonadati</taxon>
        <taxon>Thermodesulfobiota</taxon>
        <taxon>Thermodesulfobiia</taxon>
        <taxon>Thermodesulfobiales</taxon>
        <taxon>Thermodesulfobiaceae</taxon>
        <taxon>Thermodesulfobium</taxon>
    </lineage>
</organism>
<dbReference type="FunFam" id="3.40.640.10:FF:000004">
    <property type="entry name" value="Acetylornithine aminotransferase"/>
    <property type="match status" value="1"/>
</dbReference>
<dbReference type="PROSITE" id="PS00600">
    <property type="entry name" value="AA_TRANSFER_CLASS_3"/>
    <property type="match status" value="1"/>
</dbReference>
<keyword evidence="2 8" id="KW-0032">Aminotransferase</keyword>
<dbReference type="InterPro" id="IPR015424">
    <property type="entry name" value="PyrdxlP-dep_Trfase"/>
</dbReference>
<evidence type="ECO:0000256" key="4">
    <source>
        <dbReference type="ARBA" id="ARBA00022679"/>
    </source>
</evidence>
<evidence type="ECO:0000256" key="6">
    <source>
        <dbReference type="ARBA" id="ARBA00029440"/>
    </source>
</evidence>
<gene>
    <name evidence="8" type="ORF">Thena_1083</name>
</gene>
<dbReference type="PANTHER" id="PTHR11986">
    <property type="entry name" value="AMINOTRANSFERASE CLASS III"/>
    <property type="match status" value="1"/>
</dbReference>
<dbReference type="EMBL" id="CP002690">
    <property type="protein sequence ID" value="AEE14709.1"/>
    <property type="molecule type" value="Genomic_DNA"/>
</dbReference>
<dbReference type="Pfam" id="PF00202">
    <property type="entry name" value="Aminotran_3"/>
    <property type="match status" value="1"/>
</dbReference>
<dbReference type="SUPFAM" id="SSF53383">
    <property type="entry name" value="PLP-dependent transferases"/>
    <property type="match status" value="1"/>
</dbReference>
<keyword evidence="4 8" id="KW-0808">Transferase</keyword>
<dbReference type="Proteomes" id="UP000011765">
    <property type="component" value="Chromosome"/>
</dbReference>
<dbReference type="NCBIfam" id="NF002325">
    <property type="entry name" value="PRK01278.1"/>
    <property type="match status" value="1"/>
</dbReference>
<evidence type="ECO:0000256" key="5">
    <source>
        <dbReference type="ARBA" id="ARBA00022898"/>
    </source>
</evidence>
<dbReference type="Gene3D" id="3.90.1150.10">
    <property type="entry name" value="Aspartate Aminotransferase, domain 1"/>
    <property type="match status" value="1"/>
</dbReference>
<keyword evidence="9" id="KW-1185">Reference proteome</keyword>
<dbReference type="RefSeq" id="WP_013756431.1">
    <property type="nucleotide sequence ID" value="NC_015499.1"/>
</dbReference>
<dbReference type="Gene3D" id="3.40.640.10">
    <property type="entry name" value="Type I PLP-dependent aspartate aminotransferase-like (Major domain)"/>
    <property type="match status" value="1"/>
</dbReference>
<accession>M1E8X0</accession>
<comment type="pathway">
    <text evidence="6">Amino-acid biosynthesis.</text>
</comment>
<dbReference type="CDD" id="cd00610">
    <property type="entry name" value="OAT_like"/>
    <property type="match status" value="1"/>
</dbReference>
<dbReference type="GO" id="GO:0030170">
    <property type="term" value="F:pyridoxal phosphate binding"/>
    <property type="evidence" value="ECO:0007669"/>
    <property type="project" value="InterPro"/>
</dbReference>
<keyword evidence="5 7" id="KW-0663">Pyridoxal phosphate</keyword>
<reference evidence="8 9" key="1">
    <citation type="submission" date="2011-04" db="EMBL/GenBank/DDBJ databases">
        <title>The complete genome of Thermodesulfobium narugense DSM 14796.</title>
        <authorList>
            <consortium name="US DOE Joint Genome Institute (JGI-PGF)"/>
            <person name="Lucas S."/>
            <person name="Han J."/>
            <person name="Lapidus A."/>
            <person name="Bruce D."/>
            <person name="Goodwin L."/>
            <person name="Pitluck S."/>
            <person name="Peters L."/>
            <person name="Kyrpides N."/>
            <person name="Mavromatis K."/>
            <person name="Pagani I."/>
            <person name="Ivanova N."/>
            <person name="Ovchinnikova G."/>
            <person name="Zhang X."/>
            <person name="Saunders L."/>
            <person name="Detter J.C."/>
            <person name="Tapia R."/>
            <person name="Han C."/>
            <person name="Land M."/>
            <person name="Hauser L."/>
            <person name="Markowitz V."/>
            <person name="Cheng J.-F."/>
            <person name="Hugenholtz P."/>
            <person name="Woyke T."/>
            <person name="Wu D."/>
            <person name="Spring S."/>
            <person name="Schroeder M."/>
            <person name="Brambilla E."/>
            <person name="Klenk H.-P."/>
            <person name="Eisen J.A."/>
        </authorList>
    </citation>
    <scope>NUCLEOTIDE SEQUENCE [LARGE SCALE GENOMIC DNA]</scope>
    <source>
        <strain evidence="8 9">DSM 14796</strain>
    </source>
</reference>
<dbReference type="InterPro" id="IPR005814">
    <property type="entry name" value="Aminotrans_3"/>
</dbReference>
<protein>
    <submittedName>
        <fullName evidence="8">Acetylornithine/succinyldiaminopimelateaminotran sferase</fullName>
        <ecNumber evidence="8">2.6.1.11</ecNumber>
    </submittedName>
</protein>
<dbReference type="GO" id="GO:0042802">
    <property type="term" value="F:identical protein binding"/>
    <property type="evidence" value="ECO:0007669"/>
    <property type="project" value="TreeGrafter"/>
</dbReference>
<dbReference type="EC" id="2.6.1.11" evidence="8"/>
<dbReference type="HOGENOM" id="CLU_016922_10_1_9"/>
<dbReference type="OrthoDB" id="9801052at2"/>
<dbReference type="PANTHER" id="PTHR11986:SF79">
    <property type="entry name" value="ACETYLORNITHINE AMINOTRANSFERASE, MITOCHONDRIAL"/>
    <property type="match status" value="1"/>
</dbReference>
<evidence type="ECO:0000256" key="2">
    <source>
        <dbReference type="ARBA" id="ARBA00022576"/>
    </source>
</evidence>
<dbReference type="PIRSF" id="PIRSF000521">
    <property type="entry name" value="Transaminase_4ab_Lys_Orn"/>
    <property type="match status" value="1"/>
</dbReference>
<evidence type="ECO:0000313" key="9">
    <source>
        <dbReference type="Proteomes" id="UP000011765"/>
    </source>
</evidence>
<proteinExistence type="inferred from homology"/>
<dbReference type="KEGG" id="tnr:Thena_1083"/>
<dbReference type="GO" id="GO:0003992">
    <property type="term" value="F:N2-acetyl-L-ornithine:2-oxoglutarate 5-aminotransferase activity"/>
    <property type="evidence" value="ECO:0007669"/>
    <property type="project" value="UniProtKB-EC"/>
</dbReference>
<comment type="cofactor">
    <cofactor evidence="1">
        <name>pyridoxal 5'-phosphate</name>
        <dbReference type="ChEBI" id="CHEBI:597326"/>
    </cofactor>
</comment>
<keyword evidence="3" id="KW-0028">Amino-acid biosynthesis</keyword>
<name>M1E8X0_9BACT</name>
<dbReference type="InterPro" id="IPR015422">
    <property type="entry name" value="PyrdxlP-dep_Trfase_small"/>
</dbReference>
<dbReference type="InterPro" id="IPR004636">
    <property type="entry name" value="AcOrn/SuccOrn_fam"/>
</dbReference>
<dbReference type="InterPro" id="IPR015421">
    <property type="entry name" value="PyrdxlP-dep_Trfase_major"/>
</dbReference>
<evidence type="ECO:0000313" key="8">
    <source>
        <dbReference type="EMBL" id="AEE14709.1"/>
    </source>
</evidence>
<dbReference type="NCBIfam" id="TIGR00707">
    <property type="entry name" value="argD"/>
    <property type="match status" value="1"/>
</dbReference>
<evidence type="ECO:0000256" key="7">
    <source>
        <dbReference type="RuleBase" id="RU003560"/>
    </source>
</evidence>
<dbReference type="GO" id="GO:0006526">
    <property type="term" value="P:L-arginine biosynthetic process"/>
    <property type="evidence" value="ECO:0007669"/>
    <property type="project" value="UniProtKB-ARBA"/>
</dbReference>
<evidence type="ECO:0000256" key="3">
    <source>
        <dbReference type="ARBA" id="ARBA00022605"/>
    </source>
</evidence>
<dbReference type="STRING" id="747365.Thena_1083"/>
<dbReference type="AlphaFoldDB" id="M1E8X0"/>
<dbReference type="InterPro" id="IPR050103">
    <property type="entry name" value="Class-III_PLP-dep_AT"/>
</dbReference>
<dbReference type="eggNOG" id="COG4992">
    <property type="taxonomic scope" value="Bacteria"/>
</dbReference>
<evidence type="ECO:0000256" key="1">
    <source>
        <dbReference type="ARBA" id="ARBA00001933"/>
    </source>
</evidence>
<dbReference type="InterPro" id="IPR049704">
    <property type="entry name" value="Aminotrans_3_PPA_site"/>
</dbReference>